<dbReference type="PANTHER" id="PTHR30469:SF15">
    <property type="entry name" value="HLYD FAMILY OF SECRETION PROTEINS"/>
    <property type="match status" value="1"/>
</dbReference>
<keyword evidence="6" id="KW-1185">Reference proteome</keyword>
<keyword evidence="2" id="KW-0175">Coiled coil</keyword>
<dbReference type="RefSeq" id="WP_073059177.1">
    <property type="nucleotide sequence ID" value="NZ_FQUS01000002.1"/>
</dbReference>
<dbReference type="AlphaFoldDB" id="A0A1M4UG41"/>
<dbReference type="Gene3D" id="2.40.50.100">
    <property type="match status" value="1"/>
</dbReference>
<reference evidence="5 6" key="1">
    <citation type="submission" date="2016-11" db="EMBL/GenBank/DDBJ databases">
        <authorList>
            <person name="Jaros S."/>
            <person name="Januszkiewicz K."/>
            <person name="Wedrychowicz H."/>
        </authorList>
    </citation>
    <scope>NUCLEOTIDE SEQUENCE [LARGE SCALE GENOMIC DNA]</scope>
    <source>
        <strain evidence="5 6">DSM 21986</strain>
    </source>
</reference>
<feature type="coiled-coil region" evidence="2">
    <location>
        <begin position="102"/>
        <end position="174"/>
    </location>
</feature>
<dbReference type="STRING" id="1194090.SAMN05443144_10223"/>
<dbReference type="Gene3D" id="2.40.30.170">
    <property type="match status" value="1"/>
</dbReference>
<dbReference type="Pfam" id="PF25989">
    <property type="entry name" value="YknX_C"/>
    <property type="match status" value="1"/>
</dbReference>
<gene>
    <name evidence="5" type="ORF">SAMN05443144_10223</name>
</gene>
<dbReference type="Proteomes" id="UP000184041">
    <property type="component" value="Unassembled WGS sequence"/>
</dbReference>
<sequence>MNTPTRKQIILIIAGILIVAVVAYGFFPGAVTVETATVQPDSLQVTVEEEGRTQVKEHYRLSSPVTAYLRRIDLEEGVTVEAGDPVVQLEPPRSTMLDPRSQAEARARVEAAEASLEEAETRAEQAARERDRVARLAGGGSATQRQLENARTEATRATAALNAARAELAAARAALHSTDDGSGSQPESYVLRAPVTGSVLTIHRKSEGPVNAGEPLIEIGNIDSLEVRVDLLSEDAVRIAPGMRVVLAQWGGETPLEASVTRVEHQGEVEVSALGVEEQRVEVIAELESPPEKWNRLGSGYRVLARFIVWEGENVLQVPTSALFRTGEGWGVFAVQDGEAVRRTVKVGRQTGLSAQVLEGLSEGDEVIVHPGSEIEDGVKIESN</sequence>
<organism evidence="5 6">
    <name type="scientific">Fodinibius roseus</name>
    <dbReference type="NCBI Taxonomy" id="1194090"/>
    <lineage>
        <taxon>Bacteria</taxon>
        <taxon>Pseudomonadati</taxon>
        <taxon>Balneolota</taxon>
        <taxon>Balneolia</taxon>
        <taxon>Balneolales</taxon>
        <taxon>Balneolaceae</taxon>
        <taxon>Fodinibius</taxon>
    </lineage>
</organism>
<feature type="transmembrane region" description="Helical" evidence="3">
    <location>
        <begin position="9"/>
        <end position="27"/>
    </location>
</feature>
<evidence type="ECO:0000313" key="5">
    <source>
        <dbReference type="EMBL" id="SHE55598.1"/>
    </source>
</evidence>
<dbReference type="SUPFAM" id="SSF111369">
    <property type="entry name" value="HlyD-like secretion proteins"/>
    <property type="match status" value="1"/>
</dbReference>
<evidence type="ECO:0000259" key="4">
    <source>
        <dbReference type="Pfam" id="PF25989"/>
    </source>
</evidence>
<dbReference type="InterPro" id="IPR006143">
    <property type="entry name" value="RND_pump_MFP"/>
</dbReference>
<evidence type="ECO:0000256" key="1">
    <source>
        <dbReference type="ARBA" id="ARBA00009477"/>
    </source>
</evidence>
<dbReference type="EMBL" id="FQUS01000002">
    <property type="protein sequence ID" value="SHE55598.1"/>
    <property type="molecule type" value="Genomic_DNA"/>
</dbReference>
<dbReference type="InterPro" id="IPR058637">
    <property type="entry name" value="YknX-like_C"/>
</dbReference>
<evidence type="ECO:0000256" key="3">
    <source>
        <dbReference type="SAM" id="Phobius"/>
    </source>
</evidence>
<evidence type="ECO:0000313" key="6">
    <source>
        <dbReference type="Proteomes" id="UP000184041"/>
    </source>
</evidence>
<feature type="domain" description="YknX-like C-terminal permuted SH3-like" evidence="4">
    <location>
        <begin position="315"/>
        <end position="382"/>
    </location>
</feature>
<keyword evidence="3" id="KW-1133">Transmembrane helix</keyword>
<evidence type="ECO:0000256" key="2">
    <source>
        <dbReference type="SAM" id="Coils"/>
    </source>
</evidence>
<keyword evidence="3" id="KW-0472">Membrane</keyword>
<dbReference type="OrthoDB" id="9784685at2"/>
<dbReference type="PANTHER" id="PTHR30469">
    <property type="entry name" value="MULTIDRUG RESISTANCE PROTEIN MDTA"/>
    <property type="match status" value="1"/>
</dbReference>
<protein>
    <submittedName>
        <fullName evidence="5">HlyD family secretion protein</fullName>
    </submittedName>
</protein>
<dbReference type="GO" id="GO:1990281">
    <property type="term" value="C:efflux pump complex"/>
    <property type="evidence" value="ECO:0007669"/>
    <property type="project" value="TreeGrafter"/>
</dbReference>
<dbReference type="Gene3D" id="2.40.420.20">
    <property type="match status" value="1"/>
</dbReference>
<dbReference type="GO" id="GO:0015562">
    <property type="term" value="F:efflux transmembrane transporter activity"/>
    <property type="evidence" value="ECO:0007669"/>
    <property type="project" value="TreeGrafter"/>
</dbReference>
<dbReference type="NCBIfam" id="TIGR01730">
    <property type="entry name" value="RND_mfp"/>
    <property type="match status" value="1"/>
</dbReference>
<keyword evidence="3" id="KW-0812">Transmembrane</keyword>
<name>A0A1M4UG41_9BACT</name>
<comment type="similarity">
    <text evidence="1">Belongs to the membrane fusion protein (MFP) (TC 8.A.1) family.</text>
</comment>
<proteinExistence type="inferred from homology"/>
<dbReference type="Gene3D" id="1.10.287.470">
    <property type="entry name" value="Helix hairpin bin"/>
    <property type="match status" value="1"/>
</dbReference>
<accession>A0A1M4UG41</accession>